<dbReference type="RefSeq" id="WP_184265657.1">
    <property type="nucleotide sequence ID" value="NZ_JACIIX010000018.1"/>
</dbReference>
<dbReference type="GO" id="GO:0005829">
    <property type="term" value="C:cytosol"/>
    <property type="evidence" value="ECO:0007669"/>
    <property type="project" value="TreeGrafter"/>
</dbReference>
<evidence type="ECO:0000259" key="1">
    <source>
        <dbReference type="Pfam" id="PF00117"/>
    </source>
</evidence>
<dbReference type="EMBL" id="JACIIX010000018">
    <property type="protein sequence ID" value="MBB6212172.1"/>
    <property type="molecule type" value="Genomic_DNA"/>
</dbReference>
<proteinExistence type="predicted"/>
<reference evidence="2 3" key="1">
    <citation type="submission" date="2020-08" db="EMBL/GenBank/DDBJ databases">
        <title>Genomic Encyclopedia of Type Strains, Phase IV (KMG-IV): sequencing the most valuable type-strain genomes for metagenomic binning, comparative biology and taxonomic classification.</title>
        <authorList>
            <person name="Goeker M."/>
        </authorList>
    </citation>
    <scope>NUCLEOTIDE SEQUENCE [LARGE SCALE GENOMIC DNA]</scope>
    <source>
        <strain evidence="2 3">DSM 11590</strain>
    </source>
</reference>
<dbReference type="PANTHER" id="PTHR42695">
    <property type="entry name" value="GLUTAMINE AMIDOTRANSFERASE YLR126C-RELATED"/>
    <property type="match status" value="1"/>
</dbReference>
<dbReference type="InterPro" id="IPR029062">
    <property type="entry name" value="Class_I_gatase-like"/>
</dbReference>
<protein>
    <submittedName>
        <fullName evidence="2">GMP synthase (Glutamine-hydrolyzing)</fullName>
        <ecNumber evidence="2">6.3.5.2</ecNumber>
    </submittedName>
</protein>
<dbReference type="Pfam" id="PF00117">
    <property type="entry name" value="GATase"/>
    <property type="match status" value="1"/>
</dbReference>
<dbReference type="CDD" id="cd01741">
    <property type="entry name" value="GATase1_1"/>
    <property type="match status" value="1"/>
</dbReference>
<gene>
    <name evidence="2" type="ORF">FHS48_003621</name>
</gene>
<dbReference type="InterPro" id="IPR017926">
    <property type="entry name" value="GATASE"/>
</dbReference>
<comment type="caution">
    <text evidence="2">The sequence shown here is derived from an EMBL/GenBank/DDBJ whole genome shotgun (WGS) entry which is preliminary data.</text>
</comment>
<dbReference type="Proteomes" id="UP000544872">
    <property type="component" value="Unassembled WGS sequence"/>
</dbReference>
<keyword evidence="2" id="KW-0436">Ligase</keyword>
<evidence type="ECO:0000313" key="2">
    <source>
        <dbReference type="EMBL" id="MBB6212172.1"/>
    </source>
</evidence>
<name>A0A7W9ZKH6_NOVIT</name>
<dbReference type="Gene3D" id="3.40.50.880">
    <property type="match status" value="1"/>
</dbReference>
<dbReference type="GO" id="GO:0003922">
    <property type="term" value="F:GMP synthase (glutamine-hydrolyzing) activity"/>
    <property type="evidence" value="ECO:0007669"/>
    <property type="project" value="UniProtKB-EC"/>
</dbReference>
<dbReference type="PROSITE" id="PS51273">
    <property type="entry name" value="GATASE_TYPE_1"/>
    <property type="match status" value="1"/>
</dbReference>
<dbReference type="PANTHER" id="PTHR42695:SF5">
    <property type="entry name" value="GLUTAMINE AMIDOTRANSFERASE YLR126C-RELATED"/>
    <property type="match status" value="1"/>
</dbReference>
<dbReference type="InterPro" id="IPR044992">
    <property type="entry name" value="ChyE-like"/>
</dbReference>
<feature type="domain" description="Glutamine amidotransferase" evidence="1">
    <location>
        <begin position="55"/>
        <end position="186"/>
    </location>
</feature>
<accession>A0A7W9ZKH6</accession>
<dbReference type="AlphaFoldDB" id="A0A7W9ZKH6"/>
<keyword evidence="3" id="KW-1185">Reference proteome</keyword>
<evidence type="ECO:0000313" key="3">
    <source>
        <dbReference type="Proteomes" id="UP000544872"/>
    </source>
</evidence>
<sequence length="240" mass="25845">MRIGILETGRTPPDLIGAYGSYADMIRGLLTSADPGLEFVVYPVLEDQFPDSIDACDGWVITGSRHGVYENLPWMLRLQDLLRTLVAERRPVVGICFGHQILAQALGGRVEKSAKGWGVGIHEYSLTAPPQALADAPPVLKLSAMHQDQVVEVPPSATVVASSDFCPNAVLVYGDTALSFQGHPEFGVPFEADLVALRRGLIPEPLADAALTDLKSEAAKTDAAVAADWMLRFLKRQQAA</sequence>
<organism evidence="2 3">
    <name type="scientific">Novispirillum itersonii</name>
    <name type="common">Aquaspirillum itersonii</name>
    <dbReference type="NCBI Taxonomy" id="189"/>
    <lineage>
        <taxon>Bacteria</taxon>
        <taxon>Pseudomonadati</taxon>
        <taxon>Pseudomonadota</taxon>
        <taxon>Alphaproteobacteria</taxon>
        <taxon>Rhodospirillales</taxon>
        <taxon>Novispirillaceae</taxon>
        <taxon>Novispirillum</taxon>
    </lineage>
</organism>
<dbReference type="SUPFAM" id="SSF52317">
    <property type="entry name" value="Class I glutamine amidotransferase-like"/>
    <property type="match status" value="1"/>
</dbReference>
<dbReference type="EC" id="6.3.5.2" evidence="2"/>